<proteinExistence type="predicted"/>
<dbReference type="AlphaFoldDB" id="A0AAV7KEU7"/>
<dbReference type="Proteomes" id="UP001165289">
    <property type="component" value="Unassembled WGS sequence"/>
</dbReference>
<dbReference type="EMBL" id="JAKMXF010000044">
    <property type="protein sequence ID" value="KAI6659857.1"/>
    <property type="molecule type" value="Genomic_DNA"/>
</dbReference>
<protein>
    <submittedName>
        <fullName evidence="1">Uncharacterized protein</fullName>
    </submittedName>
</protein>
<organism evidence="1 2">
    <name type="scientific">Oopsacas minuta</name>
    <dbReference type="NCBI Taxonomy" id="111878"/>
    <lineage>
        <taxon>Eukaryota</taxon>
        <taxon>Metazoa</taxon>
        <taxon>Porifera</taxon>
        <taxon>Hexactinellida</taxon>
        <taxon>Hexasterophora</taxon>
        <taxon>Lyssacinosida</taxon>
        <taxon>Leucopsacidae</taxon>
        <taxon>Oopsacas</taxon>
    </lineage>
</organism>
<evidence type="ECO:0000313" key="1">
    <source>
        <dbReference type="EMBL" id="KAI6659857.1"/>
    </source>
</evidence>
<keyword evidence="2" id="KW-1185">Reference proteome</keyword>
<gene>
    <name evidence="1" type="ORF">LOD99_14197</name>
</gene>
<accession>A0AAV7KEU7</accession>
<name>A0AAV7KEU7_9METZ</name>
<comment type="caution">
    <text evidence="1">The sequence shown here is derived from an EMBL/GenBank/DDBJ whole genome shotgun (WGS) entry which is preliminary data.</text>
</comment>
<sequence length="184" mass="21268">MTLPFLPEDQIISVFNQLEVRDLPLNEVNMNQYTIFKKYLGLQWIISIPRNELSIFNCQHVTNNGAENYHCRLKKDIVVSHPRVWFFIEILNKTIQDTDLDIQRLAKGINITRSRKLKDIQNDSFRAQCKEKLVSGEYSPTQYVDAIASSIHLDTNPINLLGDCPDESLSDEEPEDDIQACKML</sequence>
<reference evidence="1 2" key="1">
    <citation type="journal article" date="2023" name="BMC Biol.">
        <title>The compact genome of the sponge Oopsacas minuta (Hexactinellida) is lacking key metazoan core genes.</title>
        <authorList>
            <person name="Santini S."/>
            <person name="Schenkelaars Q."/>
            <person name="Jourda C."/>
            <person name="Duchesne M."/>
            <person name="Belahbib H."/>
            <person name="Rocher C."/>
            <person name="Selva M."/>
            <person name="Riesgo A."/>
            <person name="Vervoort M."/>
            <person name="Leys S.P."/>
            <person name="Kodjabachian L."/>
            <person name="Le Bivic A."/>
            <person name="Borchiellini C."/>
            <person name="Claverie J.M."/>
            <person name="Renard E."/>
        </authorList>
    </citation>
    <scope>NUCLEOTIDE SEQUENCE [LARGE SCALE GENOMIC DNA]</scope>
    <source>
        <strain evidence="1">SPO-2</strain>
    </source>
</reference>
<evidence type="ECO:0000313" key="2">
    <source>
        <dbReference type="Proteomes" id="UP001165289"/>
    </source>
</evidence>